<keyword evidence="3" id="KW-1185">Reference proteome</keyword>
<organism evidence="4">
    <name type="scientific">Soboliphyme baturini</name>
    <dbReference type="NCBI Taxonomy" id="241478"/>
    <lineage>
        <taxon>Eukaryota</taxon>
        <taxon>Metazoa</taxon>
        <taxon>Ecdysozoa</taxon>
        <taxon>Nematoda</taxon>
        <taxon>Enoplea</taxon>
        <taxon>Dorylaimia</taxon>
        <taxon>Dioctophymatida</taxon>
        <taxon>Dioctophymatoidea</taxon>
        <taxon>Soboliphymatidae</taxon>
        <taxon>Soboliphyme</taxon>
    </lineage>
</organism>
<evidence type="ECO:0000313" key="4">
    <source>
        <dbReference type="WBParaSite" id="SBAD_0001210601-mRNA-1"/>
    </source>
</evidence>
<comment type="similarity">
    <text evidence="1">Belongs to the STXBP/unc-18/SEC1 family.</text>
</comment>
<dbReference type="Proteomes" id="UP000270296">
    <property type="component" value="Unassembled WGS sequence"/>
</dbReference>
<dbReference type="OrthoDB" id="2228at2759"/>
<reference evidence="2 3" key="2">
    <citation type="submission" date="2018-11" db="EMBL/GenBank/DDBJ databases">
        <authorList>
            <consortium name="Pathogen Informatics"/>
        </authorList>
    </citation>
    <scope>NUCLEOTIDE SEQUENCE [LARGE SCALE GENOMIC DNA]</scope>
</reference>
<proteinExistence type="inferred from homology"/>
<dbReference type="Gene3D" id="3.40.50.1910">
    <property type="match status" value="1"/>
</dbReference>
<dbReference type="InterPro" id="IPR043127">
    <property type="entry name" value="Sec-1-like_dom3a"/>
</dbReference>
<dbReference type="EMBL" id="UZAM01016229">
    <property type="protein sequence ID" value="VDP42348.1"/>
    <property type="molecule type" value="Genomic_DNA"/>
</dbReference>
<sequence>MEGKRGMATDTKSIKDLSNLIKKMPQYQKELNKYSTHLHLAEKCMQKYQSGIDKLCKVEQDLAMGTDAEGERIKDPVKLLTPLLIEPAVDQQDKIRLVLLHILTRNGIPDENLNRLLQHANIPPTEKSTIVNMSFLGLNITSDAGRRKVWTPNRKERVGEQTYQTSRWTPVLKDIIEDAIDDKLDQKSVPFLAGRQTVPTYRTPTSARYGQWHKERGQQIQYRSGPRLIVFIVGGVTYSEIRCAYEVTRERKSWEVIIGD</sequence>
<reference evidence="4" key="1">
    <citation type="submission" date="2016-06" db="UniProtKB">
        <authorList>
            <consortium name="WormBaseParasite"/>
        </authorList>
    </citation>
    <scope>IDENTIFICATION</scope>
</reference>
<name>A0A183J767_9BILA</name>
<evidence type="ECO:0000256" key="1">
    <source>
        <dbReference type="ARBA" id="ARBA00009884"/>
    </source>
</evidence>
<dbReference type="GO" id="GO:0016192">
    <property type="term" value="P:vesicle-mediated transport"/>
    <property type="evidence" value="ECO:0007669"/>
    <property type="project" value="InterPro"/>
</dbReference>
<dbReference type="InterPro" id="IPR001619">
    <property type="entry name" value="Sec1-like"/>
</dbReference>
<dbReference type="Pfam" id="PF00995">
    <property type="entry name" value="Sec1"/>
    <property type="match status" value="1"/>
</dbReference>
<gene>
    <name evidence="2" type="ORF">SBAD_LOCUS11715</name>
</gene>
<dbReference type="SUPFAM" id="SSF56815">
    <property type="entry name" value="Sec1/munc18-like (SM) proteins"/>
    <property type="match status" value="1"/>
</dbReference>
<evidence type="ECO:0000313" key="3">
    <source>
        <dbReference type="Proteomes" id="UP000270296"/>
    </source>
</evidence>
<protein>
    <submittedName>
        <fullName evidence="4">Syntaxin binding protein 1a (tomosyn)</fullName>
    </submittedName>
</protein>
<dbReference type="InterPro" id="IPR027482">
    <property type="entry name" value="Sec1-like_dom2"/>
</dbReference>
<accession>A0A183J767</accession>
<dbReference type="AlphaFoldDB" id="A0A183J767"/>
<evidence type="ECO:0000313" key="2">
    <source>
        <dbReference type="EMBL" id="VDP42348.1"/>
    </source>
</evidence>
<dbReference type="Gene3D" id="1.25.40.60">
    <property type="match status" value="1"/>
</dbReference>
<dbReference type="InterPro" id="IPR036045">
    <property type="entry name" value="Sec1-like_sf"/>
</dbReference>
<dbReference type="WBParaSite" id="SBAD_0001210601-mRNA-1">
    <property type="protein sequence ID" value="SBAD_0001210601-mRNA-1"/>
    <property type="gene ID" value="SBAD_0001210601"/>
</dbReference>
<dbReference type="PANTHER" id="PTHR11679">
    <property type="entry name" value="VESICLE PROTEIN SORTING-ASSOCIATED"/>
    <property type="match status" value="1"/>
</dbReference>
<dbReference type="Gene3D" id="3.90.830.10">
    <property type="entry name" value="Syntaxin Binding Protein 1, Chain A, domain 2"/>
    <property type="match status" value="1"/>
</dbReference>